<dbReference type="RefSeq" id="WP_317942554.1">
    <property type="nucleotide sequence ID" value="NZ_JAUBDI010000003.1"/>
</dbReference>
<evidence type="ECO:0000313" key="4">
    <source>
        <dbReference type="Proteomes" id="UP001282284"/>
    </source>
</evidence>
<keyword evidence="3" id="KW-0456">Lyase</keyword>
<proteinExistence type="inferred from homology"/>
<name>A0ABU4G8M3_9BACL</name>
<dbReference type="SUPFAM" id="SSF53955">
    <property type="entry name" value="Lysozyme-like"/>
    <property type="match status" value="1"/>
</dbReference>
<dbReference type="Proteomes" id="UP001282284">
    <property type="component" value="Unassembled WGS sequence"/>
</dbReference>
<dbReference type="PANTHER" id="PTHR37423:SF2">
    <property type="entry name" value="MEMBRANE-BOUND LYTIC MUREIN TRANSGLYCOSYLASE C"/>
    <property type="match status" value="1"/>
</dbReference>
<dbReference type="InterPro" id="IPR000189">
    <property type="entry name" value="Transglyc_AS"/>
</dbReference>
<organism evidence="3 4">
    <name type="scientific">Sporosarcina saromensis</name>
    <dbReference type="NCBI Taxonomy" id="359365"/>
    <lineage>
        <taxon>Bacteria</taxon>
        <taxon>Bacillati</taxon>
        <taxon>Bacillota</taxon>
        <taxon>Bacilli</taxon>
        <taxon>Bacillales</taxon>
        <taxon>Caryophanaceae</taxon>
        <taxon>Sporosarcina</taxon>
    </lineage>
</organism>
<dbReference type="EMBL" id="JAUBDI010000003">
    <property type="protein sequence ID" value="MDW0112675.1"/>
    <property type="molecule type" value="Genomic_DNA"/>
</dbReference>
<gene>
    <name evidence="3" type="ORF">QT711_05725</name>
</gene>
<dbReference type="GO" id="GO:0016829">
    <property type="term" value="F:lyase activity"/>
    <property type="evidence" value="ECO:0007669"/>
    <property type="project" value="UniProtKB-KW"/>
</dbReference>
<protein>
    <submittedName>
        <fullName evidence="3">Lytic transglycosylase domain-containing protein</fullName>
        <ecNumber evidence="3">4.2.2.n1</ecNumber>
    </submittedName>
</protein>
<dbReference type="InterPro" id="IPR008258">
    <property type="entry name" value="Transglycosylase_SLT_dom_1"/>
</dbReference>
<dbReference type="Pfam" id="PF01464">
    <property type="entry name" value="SLT"/>
    <property type="match status" value="1"/>
</dbReference>
<feature type="domain" description="Transglycosylase SLT" evidence="2">
    <location>
        <begin position="111"/>
        <end position="216"/>
    </location>
</feature>
<dbReference type="PROSITE" id="PS00922">
    <property type="entry name" value="TRANSGLYCOSYLASE"/>
    <property type="match status" value="1"/>
</dbReference>
<comment type="similarity">
    <text evidence="1">Belongs to the transglycosylase Slt family.</text>
</comment>
<evidence type="ECO:0000313" key="3">
    <source>
        <dbReference type="EMBL" id="MDW0112675.1"/>
    </source>
</evidence>
<dbReference type="InterPro" id="IPR023346">
    <property type="entry name" value="Lysozyme-like_dom_sf"/>
</dbReference>
<evidence type="ECO:0000256" key="1">
    <source>
        <dbReference type="ARBA" id="ARBA00007734"/>
    </source>
</evidence>
<reference evidence="3 4" key="1">
    <citation type="submission" date="2023-06" db="EMBL/GenBank/DDBJ databases">
        <title>Sporosarcina sp. nov., isolated from Korean traditional fermented seafood 'Jeotgal'.</title>
        <authorList>
            <person name="Yang A.I."/>
            <person name="Shin N.-R."/>
        </authorList>
    </citation>
    <scope>NUCLEOTIDE SEQUENCE [LARGE SCALE GENOMIC DNA]</scope>
    <source>
        <strain evidence="3 4">KCTC13119</strain>
    </source>
</reference>
<accession>A0ABU4G8M3</accession>
<comment type="caution">
    <text evidence="3">The sequence shown here is derived from an EMBL/GenBank/DDBJ whole genome shotgun (WGS) entry which is preliminary data.</text>
</comment>
<dbReference type="Gene3D" id="1.10.530.10">
    <property type="match status" value="1"/>
</dbReference>
<evidence type="ECO:0000259" key="2">
    <source>
        <dbReference type="Pfam" id="PF01464"/>
    </source>
</evidence>
<keyword evidence="4" id="KW-1185">Reference proteome</keyword>
<dbReference type="CDD" id="cd00254">
    <property type="entry name" value="LT-like"/>
    <property type="match status" value="1"/>
</dbReference>
<dbReference type="EC" id="4.2.2.n1" evidence="3"/>
<sequence length="231" mass="25751">MDARAIRSLLDIQSMQTLGAVQSQSINYETSLFITMLSEVLNATSNDNLQSNYFQHNAFGLSGSLQTFESLRYRNPEAVYMPALNGLERYTNYSVHEDMQTTMTDNQFTHVIRQAADAYNLPEQLISSVIRQESNFNPDAISHAGATGLMQLMPGTAKYLGVKNSFDPEQNIMGGAKYLRQMLNQFGDVELALAAYNAGPGNVKKYGGIPPFKETQRYVATVLNYYNRSIG</sequence>
<dbReference type="PANTHER" id="PTHR37423">
    <property type="entry name" value="SOLUBLE LYTIC MUREIN TRANSGLYCOSYLASE-RELATED"/>
    <property type="match status" value="1"/>
</dbReference>